<feature type="transmembrane region" description="Helical" evidence="1">
    <location>
        <begin position="62"/>
        <end position="81"/>
    </location>
</feature>
<evidence type="ECO:0000256" key="1">
    <source>
        <dbReference type="SAM" id="Phobius"/>
    </source>
</evidence>
<organism evidence="2 3">
    <name type="scientific">Bacillus yapensis</name>
    <dbReference type="NCBI Taxonomy" id="2492960"/>
    <lineage>
        <taxon>Bacteria</taxon>
        <taxon>Bacillati</taxon>
        <taxon>Bacillota</taxon>
        <taxon>Bacilli</taxon>
        <taxon>Bacillales</taxon>
        <taxon>Bacillaceae</taxon>
        <taxon>Bacillus</taxon>
    </lineage>
</organism>
<dbReference type="OrthoDB" id="2929475at2"/>
<evidence type="ECO:0008006" key="4">
    <source>
        <dbReference type="Google" id="ProtNLM"/>
    </source>
</evidence>
<name>A0A431W157_9BACI</name>
<keyword evidence="3" id="KW-1185">Reference proteome</keyword>
<feature type="transmembrane region" description="Helical" evidence="1">
    <location>
        <begin position="38"/>
        <end position="56"/>
    </location>
</feature>
<protein>
    <recommendedName>
        <fullName evidence="4">DUF2198 family protein</fullName>
    </recommendedName>
</protein>
<dbReference type="RefSeq" id="WP_126409809.1">
    <property type="nucleotide sequence ID" value="NZ_RXNT01000013.1"/>
</dbReference>
<sequence>MEFSFWMYIVIFVSQFIGGSLALATFSSIYIKNKTKGYWRLSIIILGMIYTLILGFNASLIIGSGMIIVDFILALLAYFILQHKVHEATSN</sequence>
<keyword evidence="1" id="KW-0812">Transmembrane</keyword>
<keyword evidence="1" id="KW-0472">Membrane</keyword>
<accession>A0A431W157</accession>
<comment type="caution">
    <text evidence="2">The sequence shown here is derived from an EMBL/GenBank/DDBJ whole genome shotgun (WGS) entry which is preliminary data.</text>
</comment>
<evidence type="ECO:0000313" key="3">
    <source>
        <dbReference type="Proteomes" id="UP000271374"/>
    </source>
</evidence>
<reference evidence="2 3" key="1">
    <citation type="submission" date="2018-12" db="EMBL/GenBank/DDBJ databases">
        <title>Bacillus yapensis draft genome sequence.</title>
        <authorList>
            <person name="Yu L."/>
            <person name="Xu X."/>
            <person name="Tang X."/>
        </authorList>
    </citation>
    <scope>NUCLEOTIDE SEQUENCE [LARGE SCALE GENOMIC DNA]</scope>
    <source>
        <strain evidence="2 3">XXST-01</strain>
    </source>
</reference>
<feature type="transmembrane region" description="Helical" evidence="1">
    <location>
        <begin position="6"/>
        <end position="26"/>
    </location>
</feature>
<keyword evidence="1" id="KW-1133">Transmembrane helix</keyword>
<gene>
    <name evidence="2" type="ORF">EKG37_15975</name>
</gene>
<evidence type="ECO:0000313" key="2">
    <source>
        <dbReference type="EMBL" id="RTR29228.1"/>
    </source>
</evidence>
<proteinExistence type="predicted"/>
<dbReference type="Proteomes" id="UP000271374">
    <property type="component" value="Unassembled WGS sequence"/>
</dbReference>
<dbReference type="EMBL" id="RXNT01000013">
    <property type="protein sequence ID" value="RTR29228.1"/>
    <property type="molecule type" value="Genomic_DNA"/>
</dbReference>
<dbReference type="AlphaFoldDB" id="A0A431W157"/>